<dbReference type="Gene3D" id="1.20.1560.10">
    <property type="entry name" value="ABC transporter type 1, transmembrane domain"/>
    <property type="match status" value="2"/>
</dbReference>
<gene>
    <name evidence="14" type="ORF">TTHERM_00526180</name>
</gene>
<evidence type="ECO:0000259" key="13">
    <source>
        <dbReference type="PROSITE" id="PS50929"/>
    </source>
</evidence>
<evidence type="ECO:0000256" key="7">
    <source>
        <dbReference type="ARBA" id="ARBA00022989"/>
    </source>
</evidence>
<dbReference type="InterPro" id="IPR050173">
    <property type="entry name" value="ABC_transporter_C-like"/>
</dbReference>
<dbReference type="InterPro" id="IPR017871">
    <property type="entry name" value="ABC_transporter-like_CS"/>
</dbReference>
<dbReference type="GO" id="GO:0016020">
    <property type="term" value="C:membrane"/>
    <property type="evidence" value="ECO:0007669"/>
    <property type="project" value="UniProtKB-SubCell"/>
</dbReference>
<dbReference type="OrthoDB" id="298960at2759"/>
<evidence type="ECO:0000256" key="5">
    <source>
        <dbReference type="ARBA" id="ARBA00022741"/>
    </source>
</evidence>
<comment type="subcellular location">
    <subcellularLocation>
        <location evidence="1">Membrane</location>
        <topology evidence="1">Multi-pass membrane protein</topology>
    </subcellularLocation>
</comment>
<evidence type="ECO:0000256" key="8">
    <source>
        <dbReference type="ARBA" id="ARBA00023136"/>
    </source>
</evidence>
<organism evidence="14 15">
    <name type="scientific">Tetrahymena thermophila (strain SB210)</name>
    <dbReference type="NCBI Taxonomy" id="312017"/>
    <lineage>
        <taxon>Eukaryota</taxon>
        <taxon>Sar</taxon>
        <taxon>Alveolata</taxon>
        <taxon>Ciliophora</taxon>
        <taxon>Intramacronucleata</taxon>
        <taxon>Oligohymenophorea</taxon>
        <taxon>Hymenostomatida</taxon>
        <taxon>Tetrahymenina</taxon>
        <taxon>Tetrahymenidae</taxon>
        <taxon>Tetrahymena</taxon>
    </lineage>
</organism>
<dbReference type="GeneID" id="7845530"/>
<dbReference type="InterPro" id="IPR003593">
    <property type="entry name" value="AAA+_ATPase"/>
</dbReference>
<evidence type="ECO:0000256" key="4">
    <source>
        <dbReference type="ARBA" id="ARBA00022737"/>
    </source>
</evidence>
<evidence type="ECO:0000259" key="12">
    <source>
        <dbReference type="PROSITE" id="PS50893"/>
    </source>
</evidence>
<evidence type="ECO:0000256" key="3">
    <source>
        <dbReference type="ARBA" id="ARBA00022692"/>
    </source>
</evidence>
<dbReference type="Pfam" id="PF00005">
    <property type="entry name" value="ABC_tran"/>
    <property type="match status" value="2"/>
</dbReference>
<evidence type="ECO:0000256" key="11">
    <source>
        <dbReference type="SAM" id="Phobius"/>
    </source>
</evidence>
<protein>
    <submittedName>
        <fullName evidence="14">ABC transporter family protein</fullName>
    </submittedName>
</protein>
<dbReference type="GO" id="GO:0005524">
    <property type="term" value="F:ATP binding"/>
    <property type="evidence" value="ECO:0007669"/>
    <property type="project" value="UniProtKB-KW"/>
</dbReference>
<feature type="transmembrane region" description="Helical" evidence="11">
    <location>
        <begin position="233"/>
        <end position="249"/>
    </location>
</feature>
<feature type="domain" description="ABC transporter" evidence="12">
    <location>
        <begin position="458"/>
        <end position="695"/>
    </location>
</feature>
<evidence type="ECO:0000256" key="2">
    <source>
        <dbReference type="ARBA" id="ARBA00022448"/>
    </source>
</evidence>
<dbReference type="PROSITE" id="PS50929">
    <property type="entry name" value="ABC_TM1F"/>
    <property type="match status" value="2"/>
</dbReference>
<keyword evidence="5" id="KW-0547">Nucleotide-binding</keyword>
<dbReference type="EMBL" id="GG662209">
    <property type="protein sequence ID" value="EAS07787.3"/>
    <property type="molecule type" value="Genomic_DNA"/>
</dbReference>
<dbReference type="PANTHER" id="PTHR24223:SF330">
    <property type="entry name" value="ATP-BINDING CASSETTE SUB-FAMILY C MEMBER 10"/>
    <property type="match status" value="1"/>
</dbReference>
<dbReference type="PANTHER" id="PTHR24223">
    <property type="entry name" value="ATP-BINDING CASSETTE SUB-FAMILY C"/>
    <property type="match status" value="1"/>
</dbReference>
<keyword evidence="9" id="KW-0325">Glycoprotein</keyword>
<dbReference type="InterPro" id="IPR027417">
    <property type="entry name" value="P-loop_NTPase"/>
</dbReference>
<evidence type="ECO:0000256" key="6">
    <source>
        <dbReference type="ARBA" id="ARBA00022840"/>
    </source>
</evidence>
<feature type="domain" description="ABC transporter" evidence="12">
    <location>
        <begin position="1113"/>
        <end position="1359"/>
    </location>
</feature>
<feature type="transmembrane region" description="Helical" evidence="11">
    <location>
        <begin position="1020"/>
        <end position="1040"/>
    </location>
</feature>
<dbReference type="InParanoid" id="I7MB73"/>
<evidence type="ECO:0000256" key="10">
    <source>
        <dbReference type="SAM" id="MobiDB-lite"/>
    </source>
</evidence>
<dbReference type="STRING" id="312017.I7MB73"/>
<evidence type="ECO:0000313" key="15">
    <source>
        <dbReference type="Proteomes" id="UP000009168"/>
    </source>
</evidence>
<dbReference type="FunCoup" id="I7MB73">
    <property type="interactions" value="13"/>
</dbReference>
<keyword evidence="7 11" id="KW-1133">Transmembrane helix</keyword>
<evidence type="ECO:0000256" key="9">
    <source>
        <dbReference type="ARBA" id="ARBA00023180"/>
    </source>
</evidence>
<evidence type="ECO:0000313" key="14">
    <source>
        <dbReference type="EMBL" id="EAS07787.3"/>
    </source>
</evidence>
<keyword evidence="3 11" id="KW-0812">Transmembrane</keyword>
<feature type="domain" description="ABC transmembrane type-1" evidence="13">
    <location>
        <begin position="223"/>
        <end position="405"/>
    </location>
</feature>
<dbReference type="FunFam" id="3.40.50.300:FF:001172">
    <property type="entry name" value="Cystic fibrosis transmembrane conductance regulator"/>
    <property type="match status" value="1"/>
</dbReference>
<dbReference type="InterPro" id="IPR003439">
    <property type="entry name" value="ABC_transporter-like_ATP-bd"/>
</dbReference>
<feature type="transmembrane region" description="Helical" evidence="11">
    <location>
        <begin position="914"/>
        <end position="945"/>
    </location>
</feature>
<dbReference type="InterPro" id="IPR036640">
    <property type="entry name" value="ABC1_TM_sf"/>
</dbReference>
<keyword evidence="4" id="KW-0677">Repeat</keyword>
<dbReference type="InterPro" id="IPR011527">
    <property type="entry name" value="ABC1_TM_dom"/>
</dbReference>
<dbReference type="SUPFAM" id="SSF90123">
    <property type="entry name" value="ABC transporter transmembrane region"/>
    <property type="match status" value="2"/>
</dbReference>
<dbReference type="GO" id="GO:0140359">
    <property type="term" value="F:ABC-type transporter activity"/>
    <property type="evidence" value="ECO:0007669"/>
    <property type="project" value="InterPro"/>
</dbReference>
<sequence length="1363" mass="157700">MSNLDKNYDLLFQKISQFISFSKKKLKSSQIQNEDIAPFITQSTCSDIQIKKLERYINQNKQYFKANNFSLFRIYLHLLGQSHLLGFIVRLVGDGMTALGILILDLITEELKSYNSESQQQLKYIVLLMIGLVFNFTIRNQFTCWSDWLSSKQQAQMKSTLQYLIYKKSLLVKDFSQIQTSEQNLSVNDQKPQSEEQNQENINSSPMELPNINNLLTSDTEDQAFMFERFSRFGVNLSMLIAATCLIYYKIGSSILGGSGLFIFIVCFNFIVNYFVKICFEKMYTAKDQRVSLSKDVIEGIKSIKYLGWEEIFLEKINEIRKREFKYFQIAKICEQSLSVMFSSVTCFLSYTFISTFVNNGNKLQDSNVFTIIATFSYFTFTLTAVPESIQSILKCFISYRRIQSYLNMKEIDQNCLIQNEASNSQLLNQTAILIKSMKFIWPSNQIQRQEKNYNSNQRKQQNLQKNDDQFQLCVENFQIEKGSLNFVIGKIGSGKTALLLSILREMEQKLELAQQQDQNKSNEQFFINGSLAYVAQNHWLQSKTIKENILFGQDYNKLLYNKCIELCELQQDLEQFSKGDLKILSSEGSNLSGGQKQRMALCRSLYANKDIYLLDDIFSSLDAHVAERIFQNVVIKYLIKEKQKTVILATSHYSFLLTEQQSNIIYIENGVIVNDKNILKKYIEDSLQKENEEDQKNPLKVNQKFYSNQDYQQLLENNQKDIKIQKQKEQEISSQVELLKKDETKSLITESDNNEEDQQIEYREQGKIKINTYLDFFSSMTLFLVGIQALLFFMIQGACTLIDYWLKNQINQNEDQGTILLLINQQFKKFESGFLFLTSLQLLIALLSYTTFIITSSLSSNRIYNKLMNCIINSKMPFFDRNPIGRILNRLSDDINSIDESLQNQYKYCLEQVAYVVGYITGICIQYPWMIFFFIFVFLLAAAFSNTYRPISREVTRLDTINQGALLNHINESCKGFSTVRAFNKQAYMIDQYLEKLRNNINSFVISLSLHCWVYSRSLLLANGIQFIIALTGIILIIMDPSINKDIIVLTLQYSILFSSSVAETAVAFNQFEIEMISFERVKQFFSNDLEKINQQPKSKHKDIQSNSQLQVQFENISLSYEVESSTEESLNEQNIQYALKNFSLQIKKGEKVAFCGRTGSGKTSIFNCLFRLYSISKGDIFIEGQNIQNLSLKQLRDKISIIPQFGFLFNASLRDNLDPLQIHSTEEISKIAKSYELSLDVQNKSPLDLNFEIEQSGKNLSNGQKQVLNFLRVAINNRELICLDEATSNMDPQTNSLISDKIFELSQGKTLLVITHRLENIEKYDRIIVMDNGQIVESGNYQQLLSIEGGFFNKLKQNKEF</sequence>
<dbReference type="Proteomes" id="UP000009168">
    <property type="component" value="Unassembled WGS sequence"/>
</dbReference>
<feature type="region of interest" description="Disordered" evidence="10">
    <location>
        <begin position="183"/>
        <end position="209"/>
    </location>
</feature>
<feature type="transmembrane region" description="Helical" evidence="11">
    <location>
        <begin position="369"/>
        <end position="386"/>
    </location>
</feature>
<feature type="transmembrane region" description="Helical" evidence="11">
    <location>
        <begin position="124"/>
        <end position="142"/>
    </location>
</feature>
<dbReference type="SUPFAM" id="SSF52540">
    <property type="entry name" value="P-loop containing nucleoside triphosphate hydrolases"/>
    <property type="match status" value="2"/>
</dbReference>
<dbReference type="SMART" id="SM00382">
    <property type="entry name" value="AAA"/>
    <property type="match status" value="2"/>
</dbReference>
<dbReference type="CDD" id="cd18605">
    <property type="entry name" value="ABC_6TM_MRP7_D2_like"/>
    <property type="match status" value="1"/>
</dbReference>
<keyword evidence="2" id="KW-0813">Transport</keyword>
<keyword evidence="6" id="KW-0067">ATP-binding</keyword>
<feature type="transmembrane region" description="Helical" evidence="11">
    <location>
        <begin position="774"/>
        <end position="796"/>
    </location>
</feature>
<keyword evidence="8 11" id="KW-0472">Membrane</keyword>
<dbReference type="Pfam" id="PF00664">
    <property type="entry name" value="ABC_membrane"/>
    <property type="match status" value="2"/>
</dbReference>
<dbReference type="eggNOG" id="KOG0054">
    <property type="taxonomic scope" value="Eukaryota"/>
</dbReference>
<dbReference type="RefSeq" id="XP_001028029.3">
    <property type="nucleotide sequence ID" value="XM_001028029.3"/>
</dbReference>
<name>I7MB73_TETTS</name>
<feature type="transmembrane region" description="Helical" evidence="11">
    <location>
        <begin position="338"/>
        <end position="357"/>
    </location>
</feature>
<dbReference type="PROSITE" id="PS00211">
    <property type="entry name" value="ABC_TRANSPORTER_1"/>
    <property type="match status" value="1"/>
</dbReference>
<keyword evidence="15" id="KW-1185">Reference proteome</keyword>
<dbReference type="KEGG" id="tet:TTHERM_00526180"/>
<dbReference type="PROSITE" id="PS50893">
    <property type="entry name" value="ABC_TRANSPORTER_2"/>
    <property type="match status" value="2"/>
</dbReference>
<proteinExistence type="predicted"/>
<dbReference type="Gene3D" id="3.40.50.300">
    <property type="entry name" value="P-loop containing nucleotide triphosphate hydrolases"/>
    <property type="match status" value="2"/>
</dbReference>
<feature type="transmembrane region" description="Helical" evidence="11">
    <location>
        <begin position="255"/>
        <end position="276"/>
    </location>
</feature>
<feature type="transmembrane region" description="Helical" evidence="11">
    <location>
        <begin position="835"/>
        <end position="859"/>
    </location>
</feature>
<evidence type="ECO:0000256" key="1">
    <source>
        <dbReference type="ARBA" id="ARBA00004141"/>
    </source>
</evidence>
<feature type="domain" description="ABC transmembrane type-1" evidence="13">
    <location>
        <begin position="790"/>
        <end position="1074"/>
    </location>
</feature>
<dbReference type="GO" id="GO:0016887">
    <property type="term" value="F:ATP hydrolysis activity"/>
    <property type="evidence" value="ECO:0007669"/>
    <property type="project" value="InterPro"/>
</dbReference>
<reference evidence="15" key="1">
    <citation type="journal article" date="2006" name="PLoS Biol.">
        <title>Macronuclear genome sequence of the ciliate Tetrahymena thermophila, a model eukaryote.</title>
        <authorList>
            <person name="Eisen J.A."/>
            <person name="Coyne R.S."/>
            <person name="Wu M."/>
            <person name="Wu D."/>
            <person name="Thiagarajan M."/>
            <person name="Wortman J.R."/>
            <person name="Badger J.H."/>
            <person name="Ren Q."/>
            <person name="Amedeo P."/>
            <person name="Jones K.M."/>
            <person name="Tallon L.J."/>
            <person name="Delcher A.L."/>
            <person name="Salzberg S.L."/>
            <person name="Silva J.C."/>
            <person name="Haas B.J."/>
            <person name="Majoros W.H."/>
            <person name="Farzad M."/>
            <person name="Carlton J.M."/>
            <person name="Smith R.K. Jr."/>
            <person name="Garg J."/>
            <person name="Pearlman R.E."/>
            <person name="Karrer K.M."/>
            <person name="Sun L."/>
            <person name="Manning G."/>
            <person name="Elde N.C."/>
            <person name="Turkewitz A.P."/>
            <person name="Asai D.J."/>
            <person name="Wilkes D.E."/>
            <person name="Wang Y."/>
            <person name="Cai H."/>
            <person name="Collins K."/>
            <person name="Stewart B.A."/>
            <person name="Lee S.R."/>
            <person name="Wilamowska K."/>
            <person name="Weinberg Z."/>
            <person name="Ruzzo W.L."/>
            <person name="Wloga D."/>
            <person name="Gaertig J."/>
            <person name="Frankel J."/>
            <person name="Tsao C.-C."/>
            <person name="Gorovsky M.A."/>
            <person name="Keeling P.J."/>
            <person name="Waller R.F."/>
            <person name="Patron N.J."/>
            <person name="Cherry J.M."/>
            <person name="Stover N.A."/>
            <person name="Krieger C.J."/>
            <person name="del Toro C."/>
            <person name="Ryder H.F."/>
            <person name="Williamson S.C."/>
            <person name="Barbeau R.A."/>
            <person name="Hamilton E.P."/>
            <person name="Orias E."/>
        </authorList>
    </citation>
    <scope>NUCLEOTIDE SEQUENCE [LARGE SCALE GENOMIC DNA]</scope>
    <source>
        <strain evidence="15">SB210</strain>
    </source>
</reference>
<accession>I7MB73</accession>